<evidence type="ECO:0000313" key="4">
    <source>
        <dbReference type="EMBL" id="ABW28465.1"/>
    </source>
</evidence>
<keyword evidence="5" id="KW-1185">Reference proteome</keyword>
<dbReference type="AlphaFoldDB" id="B0C167"/>
<evidence type="ECO:0000256" key="2">
    <source>
        <dbReference type="SAM" id="SignalP"/>
    </source>
</evidence>
<dbReference type="KEGG" id="amr:AM1_3473"/>
<dbReference type="InterPro" id="IPR013783">
    <property type="entry name" value="Ig-like_fold"/>
</dbReference>
<proteinExistence type="predicted"/>
<protein>
    <recommendedName>
        <fullName evidence="3">CARDB domain-containing protein</fullName>
    </recommendedName>
</protein>
<feature type="compositionally biased region" description="Polar residues" evidence="1">
    <location>
        <begin position="50"/>
        <end position="62"/>
    </location>
</feature>
<dbReference type="OrthoDB" id="9825784at2"/>
<dbReference type="EMBL" id="CP000828">
    <property type="protein sequence ID" value="ABW28465.1"/>
    <property type="molecule type" value="Genomic_DNA"/>
</dbReference>
<keyword evidence="2" id="KW-0732">Signal</keyword>
<dbReference type="Gene3D" id="2.60.40.10">
    <property type="entry name" value="Immunoglobulins"/>
    <property type="match status" value="1"/>
</dbReference>
<dbReference type="HOGENOM" id="CLU_1493064_0_0_3"/>
<accession>B0C167</accession>
<name>B0C167_ACAM1</name>
<dbReference type="Proteomes" id="UP000000268">
    <property type="component" value="Chromosome"/>
</dbReference>
<feature type="region of interest" description="Disordered" evidence="1">
    <location>
        <begin position="39"/>
        <end position="62"/>
    </location>
</feature>
<dbReference type="eggNOG" id="COG1572">
    <property type="taxonomic scope" value="Bacteria"/>
</dbReference>
<feature type="chain" id="PRO_5002746618" description="CARDB domain-containing protein" evidence="2">
    <location>
        <begin position="34"/>
        <end position="180"/>
    </location>
</feature>
<dbReference type="STRING" id="329726.AM1_3473"/>
<organism evidence="4 5">
    <name type="scientific">Acaryochloris marina (strain MBIC 11017)</name>
    <dbReference type="NCBI Taxonomy" id="329726"/>
    <lineage>
        <taxon>Bacteria</taxon>
        <taxon>Bacillati</taxon>
        <taxon>Cyanobacteriota</taxon>
        <taxon>Cyanophyceae</taxon>
        <taxon>Acaryochloridales</taxon>
        <taxon>Acaryochloridaceae</taxon>
        <taxon>Acaryochloris</taxon>
    </lineage>
</organism>
<evidence type="ECO:0000256" key="1">
    <source>
        <dbReference type="SAM" id="MobiDB-lite"/>
    </source>
</evidence>
<gene>
    <name evidence="4" type="ordered locus">AM1_3473</name>
</gene>
<feature type="signal peptide" evidence="2">
    <location>
        <begin position="1"/>
        <end position="33"/>
    </location>
</feature>
<evidence type="ECO:0000259" key="3">
    <source>
        <dbReference type="Pfam" id="PF07705"/>
    </source>
</evidence>
<dbReference type="Pfam" id="PF07705">
    <property type="entry name" value="CARDB"/>
    <property type="match status" value="1"/>
</dbReference>
<dbReference type="InterPro" id="IPR011635">
    <property type="entry name" value="CARDB"/>
</dbReference>
<feature type="domain" description="CARDB" evidence="3">
    <location>
        <begin position="77"/>
        <end position="175"/>
    </location>
</feature>
<evidence type="ECO:0000313" key="5">
    <source>
        <dbReference type="Proteomes" id="UP000000268"/>
    </source>
</evidence>
<reference evidence="4 5" key="1">
    <citation type="journal article" date="2008" name="Proc. Natl. Acad. Sci. U.S.A.">
        <title>Niche adaptation and genome expansion in the chlorophyll d-producing cyanobacterium Acaryochloris marina.</title>
        <authorList>
            <person name="Swingley W.D."/>
            <person name="Chen M."/>
            <person name="Cheung P.C."/>
            <person name="Conrad A.L."/>
            <person name="Dejesa L.C."/>
            <person name="Hao J."/>
            <person name="Honchak B.M."/>
            <person name="Karbach L.E."/>
            <person name="Kurdoglu A."/>
            <person name="Lahiri S."/>
            <person name="Mastrian S.D."/>
            <person name="Miyashita H."/>
            <person name="Page L."/>
            <person name="Ramakrishna P."/>
            <person name="Satoh S."/>
            <person name="Sattley W.M."/>
            <person name="Shimada Y."/>
            <person name="Taylor H.L."/>
            <person name="Tomo T."/>
            <person name="Tsuchiya T."/>
            <person name="Wang Z.T."/>
            <person name="Raymond J."/>
            <person name="Mimuro M."/>
            <person name="Blankenship R.E."/>
            <person name="Touchman J.W."/>
        </authorList>
    </citation>
    <scope>NUCLEOTIDE SEQUENCE [LARGE SCALE GENOMIC DNA]</scope>
    <source>
        <strain evidence="5">MBIC 11017</strain>
    </source>
</reference>
<sequence length="180" mass="20185">MQRITLSQLTQTATQRLLTLGALVTLSASSVIAAPQQAQCPDGWEPSPSPATKCQPGSFTHQTPQPLRFRRADLKVRQYRFSRRSTKRIKIQVANAGLRAARPTVLRLTVRRIDGTPVGRMMKIKVPIINGRQTQWVSLNAAQILPKTVALKDTTFRIDVDSTNFVKESNEKNNTTWHNL</sequence>
<dbReference type="RefSeq" id="WP_012163862.1">
    <property type="nucleotide sequence ID" value="NC_009925.1"/>
</dbReference>